<feature type="domain" description="Proteasome component Ecm29 N-terminal" evidence="5">
    <location>
        <begin position="1"/>
        <end position="425"/>
    </location>
</feature>
<organism evidence="7 8">
    <name type="scientific">Carpinus fangiana</name>
    <dbReference type="NCBI Taxonomy" id="176857"/>
    <lineage>
        <taxon>Eukaryota</taxon>
        <taxon>Viridiplantae</taxon>
        <taxon>Streptophyta</taxon>
        <taxon>Embryophyta</taxon>
        <taxon>Tracheophyta</taxon>
        <taxon>Spermatophyta</taxon>
        <taxon>Magnoliopsida</taxon>
        <taxon>eudicotyledons</taxon>
        <taxon>Gunneridae</taxon>
        <taxon>Pentapetalae</taxon>
        <taxon>rosids</taxon>
        <taxon>fabids</taxon>
        <taxon>Fagales</taxon>
        <taxon>Betulaceae</taxon>
        <taxon>Carpinus</taxon>
    </lineage>
</organism>
<dbReference type="GO" id="GO:0005737">
    <property type="term" value="C:cytoplasm"/>
    <property type="evidence" value="ECO:0007669"/>
    <property type="project" value="UniProtKB-SubCell"/>
</dbReference>
<evidence type="ECO:0000313" key="8">
    <source>
        <dbReference type="Proteomes" id="UP000327013"/>
    </source>
</evidence>
<evidence type="ECO:0000256" key="2">
    <source>
        <dbReference type="ARBA" id="ARBA00022490"/>
    </source>
</evidence>
<evidence type="ECO:0000256" key="1">
    <source>
        <dbReference type="ARBA" id="ARBA00004496"/>
    </source>
</evidence>
<evidence type="ECO:0000256" key="3">
    <source>
        <dbReference type="ARBA" id="ARBA00022737"/>
    </source>
</evidence>
<dbReference type="OrthoDB" id="16066at2759"/>
<dbReference type="Pfam" id="PF24492">
    <property type="entry name" value="HEAT_ECM29"/>
    <property type="match status" value="1"/>
</dbReference>
<keyword evidence="2" id="KW-0963">Cytoplasm</keyword>
<keyword evidence="8" id="KW-1185">Reference proteome</keyword>
<reference evidence="7 8" key="1">
    <citation type="submission" date="2019-06" db="EMBL/GenBank/DDBJ databases">
        <title>A chromosomal-level reference genome of Carpinus fangiana (Coryloideae, Betulaceae).</title>
        <authorList>
            <person name="Yang X."/>
            <person name="Wang Z."/>
            <person name="Zhang L."/>
            <person name="Hao G."/>
            <person name="Liu J."/>
            <person name="Yang Y."/>
        </authorList>
    </citation>
    <scope>NUCLEOTIDE SEQUENCE [LARGE SCALE GENOMIC DNA]</scope>
    <source>
        <strain evidence="7">Cfa_2016G</strain>
        <tissue evidence="7">Leaf</tissue>
    </source>
</reference>
<comment type="subcellular location">
    <subcellularLocation>
        <location evidence="1">Cytoplasm</location>
    </subcellularLocation>
</comment>
<gene>
    <name evidence="7" type="ORF">FH972_021045</name>
</gene>
<feature type="domain" description="Proteasome adapter and scaffold protein ECM29 HEAT-repeat" evidence="6">
    <location>
        <begin position="1195"/>
        <end position="1356"/>
    </location>
</feature>
<proteinExistence type="predicted"/>
<dbReference type="Pfam" id="PF23731">
    <property type="entry name" value="ARM_ECM29_C"/>
    <property type="match status" value="1"/>
</dbReference>
<evidence type="ECO:0000313" key="7">
    <source>
        <dbReference type="EMBL" id="KAB8336736.1"/>
    </source>
</evidence>
<dbReference type="SUPFAM" id="SSF48371">
    <property type="entry name" value="ARM repeat"/>
    <property type="match status" value="3"/>
</dbReference>
<comment type="caution">
    <text evidence="7">The sequence shown here is derived from an EMBL/GenBank/DDBJ whole genome shotgun (WGS) entry which is preliminary data.</text>
</comment>
<dbReference type="Pfam" id="PF13001">
    <property type="entry name" value="ECM29_N"/>
    <property type="match status" value="1"/>
</dbReference>
<dbReference type="GO" id="GO:0036503">
    <property type="term" value="P:ERAD pathway"/>
    <property type="evidence" value="ECO:0007669"/>
    <property type="project" value="TreeGrafter"/>
</dbReference>
<dbReference type="Gene3D" id="1.25.10.10">
    <property type="entry name" value="Leucine-rich Repeat Variant"/>
    <property type="match status" value="3"/>
</dbReference>
<keyword evidence="3" id="KW-0677">Repeat</keyword>
<dbReference type="GO" id="GO:0060090">
    <property type="term" value="F:molecular adaptor activity"/>
    <property type="evidence" value="ECO:0007669"/>
    <property type="project" value="InterPro"/>
</dbReference>
<dbReference type="InterPro" id="IPR011989">
    <property type="entry name" value="ARM-like"/>
</dbReference>
<dbReference type="PANTHER" id="PTHR23346">
    <property type="entry name" value="TRANSLATIONAL ACTIVATOR GCN1-RELATED"/>
    <property type="match status" value="1"/>
</dbReference>
<dbReference type="InterPro" id="IPR055443">
    <property type="entry name" value="HEAT_ECM29"/>
</dbReference>
<evidence type="ECO:0008006" key="9">
    <source>
        <dbReference type="Google" id="ProtNLM"/>
    </source>
</evidence>
<dbReference type="GO" id="GO:0000502">
    <property type="term" value="C:proteasome complex"/>
    <property type="evidence" value="ECO:0007669"/>
    <property type="project" value="UniProtKB-KW"/>
</dbReference>
<evidence type="ECO:0000259" key="6">
    <source>
        <dbReference type="Pfam" id="PF24492"/>
    </source>
</evidence>
<keyword evidence="4" id="KW-0647">Proteasome</keyword>
<dbReference type="Proteomes" id="UP000327013">
    <property type="component" value="Unassembled WGS sequence"/>
</dbReference>
<dbReference type="EMBL" id="VIBQ01000009">
    <property type="protein sequence ID" value="KAB8336736.1"/>
    <property type="molecule type" value="Genomic_DNA"/>
</dbReference>
<accession>A0A5N6KNK2</accession>
<dbReference type="InterPro" id="IPR016024">
    <property type="entry name" value="ARM-type_fold"/>
</dbReference>
<evidence type="ECO:0000256" key="4">
    <source>
        <dbReference type="ARBA" id="ARBA00022942"/>
    </source>
</evidence>
<evidence type="ECO:0000259" key="5">
    <source>
        <dbReference type="Pfam" id="PF13001"/>
    </source>
</evidence>
<dbReference type="PANTHER" id="PTHR23346:SF19">
    <property type="entry name" value="PROTEASOME ADAPTER AND SCAFFOLD PROTEIN ECM29"/>
    <property type="match status" value="1"/>
</dbReference>
<sequence length="1768" mass="194155">MIYIQQGLDRLTHGERHDLFKTAVSGISLNAHAPTAHSSGFFNLILRLLVDFDLPPRGSKEDDILRETLGLDDGDAQYLSHWFGKLLLLRPRSSISPGLSADDHMFLTLQNKADVWEPSSATGLNVTNVKMLVLKVIGSAMFKDEERLFPVLYASADQNSRLADPADEILKRAVVNVSLNQRGVVEQLYNVYFGNLSSDQPDSSSAIPASIFLRIKILGVLSRTLESLGSPEKIINIVERDLLENTAHAYDDSKVDRASEKLRSAIISFLTFAVRNANKDHLHVISEAVIPKLQQFIDGYVQDTMTMESKGVRGRSFEVVGLLASTNQNLLADPELSFLQWLFECLGREADRDVLVSIDEAVSAMLRPMQHRVATENQLPLQNLLLKNMSLPCRNVRNVVYASLRFTNRCLPFNNVSGRLIDLIAIGNTNNSHEIIEEAKKGLDPYWHETTSQDSDSADAEKQDFPNLVDLVKALDVSSTNPRIATNSNYRAACLSFCRETLLWRSLQYRKIKTDFSIDWKRKLDLAVAEDIEARTAIRDFLSEAIKDADGKEILANLWVAALDAMQSESAVERAATARFAYELCALGPHQLLSSFGLTLSRLAKIVLTNDIEVRLLASQSFGLIASHASLSKSTSWDDLGGILDRFGEIVSDWKNAVGSAVNQCHGATLSLCYWWSSGHGRQPKLGAPKNDERAQKVILPLVLEMLEKASDLTLQDCAIIGFGQICLARAVSLADVSGRIGISELVELLVKKAKAGNERAIASLGNLSLILDEDTDSEKLQLLIDSMHHLHEIRQAETQFAVGEALSTALCGWDCKMLQSRYDLEGSPPTGPIRTKTCASLLQRILTDCGTTKPALKKAAVIWLLCFIQYCGERSEIQNHLQQFQTAFKRCLSDRDELVQESASRGLGLVYERGGRDLKDDLVRDLIGSFSSNKAEMSGTVTEDTQLFEPGALPTGDGSITTYKDIMSLAAEVGDSSLVYRFMSLASNNAIWSSRAAFGRFGLSNVLSDSSVDGYLAANPKLYPKLYRYRFDPNSNVRKSMNDIWTALVKDSNGTIEANFDGIVEDLLVNIVSGRDWRARQASCAAIADLVQGRKLERVEPYLDRIWTTCFKVIDDIKESVRKAAAELARVLSALLIRTLEASEGSSTTAEQVLSKVLPFLLSTSGLESSADDVRALSLHTLLEIIKKGKARTLRPFLPELIEKLLGLLSTFEPESINYISLNASKYNLKEQDIDDVRLKGVRSSPLMEAIERCLDQLDDTTMPKVVTVLKEVIKSAVGMPTKVGVSRVLVSLCTRRTFLVRPHADELLQAVQKRTVDRNDTVSSSYAASLGYLARGASDKQILATVAFAKQLFFESEEERRQVVSGEVIHAIAKHASDRFAALAAAILPFVFLARHHDDERVKETFAETWEENVGGARAASLYLGEIVTLASEQLGSRRWGLKHAAARAIADAAGSIAAAQGSVSEAEMALIWPALRTALAEKSWEGKEKVLTGFVVVATKAPGFWASHDAEAAEVTQIALREARRRNAAYQEHAIGALGKIVAQWATPDPAPAKADYGDSLFDAVLEICRTAIESRSEGEDEDAMDVDVKSREAAKEAQSHSRTIAAAIEALTAVLPAGPPTLTYGALQARLSRILDVLLRAVRQAAAPVHLAAYDCCARSLAALRRQQQPDPAHPGLASVDTSDPNGARIEQLLFGQRDTILTEPVRQRRADAVLALSQLVTQAAQRDQLARLVQSAQGQEKSNAVRATLTQAQQHLHAAARHP</sequence>
<dbReference type="GO" id="GO:0043248">
    <property type="term" value="P:proteasome assembly"/>
    <property type="evidence" value="ECO:0007669"/>
    <property type="project" value="InterPro"/>
</dbReference>
<dbReference type="InterPro" id="IPR024372">
    <property type="entry name" value="Ecm29_N"/>
</dbReference>
<protein>
    <recommendedName>
        <fullName evidence="9">ARM repeat-containing protein</fullName>
    </recommendedName>
</protein>
<dbReference type="GO" id="GO:0005634">
    <property type="term" value="C:nucleus"/>
    <property type="evidence" value="ECO:0007669"/>
    <property type="project" value="TreeGrafter"/>
</dbReference>
<name>A0A5N6KNK2_9ROSI</name>